<evidence type="ECO:0000313" key="2">
    <source>
        <dbReference type="EMBL" id="ADZ83606.1"/>
    </source>
</evidence>
<dbReference type="KEGG" id="cle:Clole_1886"/>
<dbReference type="HOGENOM" id="CLU_3341886_0_0_9"/>
<name>F2JNZ2_CELLD</name>
<dbReference type="EMBL" id="CP002582">
    <property type="protein sequence ID" value="ADZ83606.1"/>
    <property type="molecule type" value="Genomic_DNA"/>
</dbReference>
<accession>F2JNZ2</accession>
<protein>
    <submittedName>
        <fullName evidence="2">Uncharacterized protein</fullName>
    </submittedName>
</protein>
<dbReference type="Proteomes" id="UP000008467">
    <property type="component" value="Chromosome"/>
</dbReference>
<organism evidence="2 3">
    <name type="scientific">Cellulosilyticum lentocellum (strain ATCC 49066 / DSM 5427 / NCIMB 11756 / RHM5)</name>
    <name type="common">Clostridium lentocellum</name>
    <dbReference type="NCBI Taxonomy" id="642492"/>
    <lineage>
        <taxon>Bacteria</taxon>
        <taxon>Bacillati</taxon>
        <taxon>Bacillota</taxon>
        <taxon>Clostridia</taxon>
        <taxon>Lachnospirales</taxon>
        <taxon>Cellulosilyticaceae</taxon>
        <taxon>Cellulosilyticum</taxon>
    </lineage>
</organism>
<reference evidence="2 3" key="1">
    <citation type="journal article" date="2011" name="J. Bacteriol.">
        <title>Complete genome sequence of the cellulose-degrading bacterium Cellulosilyticum lentocellum.</title>
        <authorList>
            <consortium name="US DOE Joint Genome Institute"/>
            <person name="Miller D.A."/>
            <person name="Suen G."/>
            <person name="Bruce D."/>
            <person name="Copeland A."/>
            <person name="Cheng J.F."/>
            <person name="Detter C."/>
            <person name="Goodwin L.A."/>
            <person name="Han C.S."/>
            <person name="Hauser L.J."/>
            <person name="Land M.L."/>
            <person name="Lapidus A."/>
            <person name="Lucas S."/>
            <person name="Meincke L."/>
            <person name="Pitluck S."/>
            <person name="Tapia R."/>
            <person name="Teshima H."/>
            <person name="Woyke T."/>
            <person name="Fox B.G."/>
            <person name="Angert E.R."/>
            <person name="Currie C.R."/>
        </authorList>
    </citation>
    <scope>NUCLEOTIDE SEQUENCE [LARGE SCALE GENOMIC DNA]</scope>
    <source>
        <strain evidence="3">ATCC 49066 / DSM 5427 / NCIMB 11756 / RHM5</strain>
    </source>
</reference>
<keyword evidence="1" id="KW-1133">Transmembrane helix</keyword>
<dbReference type="AlphaFoldDB" id="F2JNZ2"/>
<keyword evidence="1" id="KW-0472">Membrane</keyword>
<evidence type="ECO:0000256" key="1">
    <source>
        <dbReference type="SAM" id="Phobius"/>
    </source>
</evidence>
<feature type="transmembrane region" description="Helical" evidence="1">
    <location>
        <begin position="15"/>
        <end position="36"/>
    </location>
</feature>
<keyword evidence="1" id="KW-0812">Transmembrane</keyword>
<proteinExistence type="predicted"/>
<sequence>MSRKKHKQDNKKESLILISALINLVIALIGLIKTLIS</sequence>
<evidence type="ECO:0000313" key="3">
    <source>
        <dbReference type="Proteomes" id="UP000008467"/>
    </source>
</evidence>
<gene>
    <name evidence="2" type="ordered locus">Clole_1886</name>
</gene>
<keyword evidence="3" id="KW-1185">Reference proteome</keyword>